<dbReference type="PANTHER" id="PTHR45913">
    <property type="entry name" value="EPM2A-INTERACTING PROTEIN 1"/>
    <property type="match status" value="1"/>
</dbReference>
<keyword evidence="2" id="KW-1185">Reference proteome</keyword>
<proteinExistence type="predicted"/>
<evidence type="ECO:0000313" key="1">
    <source>
        <dbReference type="EMBL" id="KAJ8887150.1"/>
    </source>
</evidence>
<reference evidence="1 2" key="1">
    <citation type="submission" date="2023-02" db="EMBL/GenBank/DDBJ databases">
        <title>LHISI_Scaffold_Assembly.</title>
        <authorList>
            <person name="Stuart O.P."/>
            <person name="Cleave R."/>
            <person name="Magrath M.J.L."/>
            <person name="Mikheyev A.S."/>
        </authorList>
    </citation>
    <scope>NUCLEOTIDE SEQUENCE [LARGE SCALE GENOMIC DNA]</scope>
    <source>
        <strain evidence="1">Daus_M_001</strain>
        <tissue evidence="1">Leg muscle</tissue>
    </source>
</reference>
<dbReference type="PANTHER" id="PTHR45913:SF19">
    <property type="entry name" value="LOW QUALITY PROTEIN: ZINC FINGER BED DOMAIN-CONTAINING PROTEIN 5-LIKE"/>
    <property type="match status" value="1"/>
</dbReference>
<gene>
    <name evidence="1" type="ORF">PR048_013365</name>
</gene>
<comment type="caution">
    <text evidence="1">The sequence shown here is derived from an EMBL/GenBank/DDBJ whole genome shotgun (WGS) entry which is preliminary data.</text>
</comment>
<evidence type="ECO:0000313" key="2">
    <source>
        <dbReference type="Proteomes" id="UP001159363"/>
    </source>
</evidence>
<protein>
    <submittedName>
        <fullName evidence="1">Uncharacterized protein</fullName>
    </submittedName>
</protein>
<organism evidence="1 2">
    <name type="scientific">Dryococelus australis</name>
    <dbReference type="NCBI Taxonomy" id="614101"/>
    <lineage>
        <taxon>Eukaryota</taxon>
        <taxon>Metazoa</taxon>
        <taxon>Ecdysozoa</taxon>
        <taxon>Arthropoda</taxon>
        <taxon>Hexapoda</taxon>
        <taxon>Insecta</taxon>
        <taxon>Pterygota</taxon>
        <taxon>Neoptera</taxon>
        <taxon>Polyneoptera</taxon>
        <taxon>Phasmatodea</taxon>
        <taxon>Verophasmatodea</taxon>
        <taxon>Anareolatae</taxon>
        <taxon>Phasmatidae</taxon>
        <taxon>Eurycanthinae</taxon>
        <taxon>Dryococelus</taxon>
    </lineage>
</organism>
<accession>A0ABQ9HS98</accession>
<name>A0ABQ9HS98_9NEOP</name>
<dbReference type="Proteomes" id="UP001159363">
    <property type="component" value="Chromosome X"/>
</dbReference>
<dbReference type="EMBL" id="JARBHB010000004">
    <property type="protein sequence ID" value="KAJ8887150.1"/>
    <property type="molecule type" value="Genomic_DNA"/>
</dbReference>
<sequence>MKDLISVHLVFLKDEIGCYFPDVSSESWQCQLTRDPLNIKVDILSNFLQEQAINLKCDSQTKVEFANMNLKIFESGFSILAYINSKYRARLDVKSDLRFALSQLTPNIQKLVKEKQYQLSH</sequence>